<protein>
    <submittedName>
        <fullName evidence="2">(spotted green pufferfish) hypothetical protein</fullName>
    </submittedName>
</protein>
<name>Q4SXE2_TETNG</name>
<sequence>MALSFSGSQDFFRLDEDVVLGRTGPMSAPHLGASTDSTWPSVSAHVQQLRTSAGDEEEARRQLGSWGGDQDGGIFLRRGPGGFLSGLRLFLVPGGEPREVQVSKREAKLLIQDFDPSKDYLFQILAVRGGQQSKPLQASHQAAEPSAAERIESQRPQDSGAAQEGEGDSPAEVLSYQSKEPGRFCLVQVLLDLLSPDVVGVSAPLLLSWLWVSKRGAAPNTGPGTPPLRKPCGMCVTDRRTWNLHLQFMSSWEEPVGAQEHLTGSAGIDASS</sequence>
<dbReference type="AlphaFoldDB" id="Q4SXE2"/>
<proteinExistence type="predicted"/>
<evidence type="ECO:0000313" key="2">
    <source>
        <dbReference type="EMBL" id="CAF94690.1"/>
    </source>
</evidence>
<accession>Q4SXE2</accession>
<reference evidence="2" key="1">
    <citation type="journal article" date="2004" name="Nature">
        <title>Genome duplication in the teleost fish Tetraodon nigroviridis reveals the early vertebrate proto-karyotype.</title>
        <authorList>
            <person name="Jaillon O."/>
            <person name="Aury J.-M."/>
            <person name="Brunet F."/>
            <person name="Petit J.-L."/>
            <person name="Stange-Thomann N."/>
            <person name="Mauceli E."/>
            <person name="Bouneau L."/>
            <person name="Fischer C."/>
            <person name="Ozouf-Costaz C."/>
            <person name="Bernot A."/>
            <person name="Nicaud S."/>
            <person name="Jaffe D."/>
            <person name="Fisher S."/>
            <person name="Lutfalla G."/>
            <person name="Dossat C."/>
            <person name="Segurens B."/>
            <person name="Dasilva C."/>
            <person name="Salanoubat M."/>
            <person name="Levy M."/>
            <person name="Boudet N."/>
            <person name="Castellano S."/>
            <person name="Anthouard V."/>
            <person name="Jubin C."/>
            <person name="Castelli V."/>
            <person name="Katinka M."/>
            <person name="Vacherie B."/>
            <person name="Biemont C."/>
            <person name="Skalli Z."/>
            <person name="Cattolico L."/>
            <person name="Poulain J."/>
            <person name="De Berardinis V."/>
            <person name="Cruaud C."/>
            <person name="Duprat S."/>
            <person name="Brottier P."/>
            <person name="Coutanceau J.-P."/>
            <person name="Gouzy J."/>
            <person name="Parra G."/>
            <person name="Lardier G."/>
            <person name="Chapple C."/>
            <person name="McKernan K.J."/>
            <person name="McEwan P."/>
            <person name="Bosak S."/>
            <person name="Kellis M."/>
            <person name="Volff J.-N."/>
            <person name="Guigo R."/>
            <person name="Zody M.C."/>
            <person name="Mesirov J."/>
            <person name="Lindblad-Toh K."/>
            <person name="Birren B."/>
            <person name="Nusbaum C."/>
            <person name="Kahn D."/>
            <person name="Robinson-Rechavi M."/>
            <person name="Laudet V."/>
            <person name="Schachter V."/>
            <person name="Quetier F."/>
            <person name="Saurin W."/>
            <person name="Scarpelli C."/>
            <person name="Wincker P."/>
            <person name="Lander E.S."/>
            <person name="Weissenbach J."/>
            <person name="Roest Crollius H."/>
        </authorList>
    </citation>
    <scope>NUCLEOTIDE SEQUENCE [LARGE SCALE GENOMIC DNA]</scope>
</reference>
<evidence type="ECO:0000256" key="1">
    <source>
        <dbReference type="SAM" id="MobiDB-lite"/>
    </source>
</evidence>
<organism evidence="2">
    <name type="scientific">Tetraodon nigroviridis</name>
    <name type="common">Spotted green pufferfish</name>
    <name type="synonym">Chelonodon nigroviridis</name>
    <dbReference type="NCBI Taxonomy" id="99883"/>
    <lineage>
        <taxon>Eukaryota</taxon>
        <taxon>Metazoa</taxon>
        <taxon>Chordata</taxon>
        <taxon>Craniata</taxon>
        <taxon>Vertebrata</taxon>
        <taxon>Euteleostomi</taxon>
        <taxon>Actinopterygii</taxon>
        <taxon>Neopterygii</taxon>
        <taxon>Teleostei</taxon>
        <taxon>Neoteleostei</taxon>
        <taxon>Acanthomorphata</taxon>
        <taxon>Eupercaria</taxon>
        <taxon>Tetraodontiformes</taxon>
        <taxon>Tetradontoidea</taxon>
        <taxon>Tetraodontidae</taxon>
        <taxon>Tetraodon</taxon>
    </lineage>
</organism>
<reference evidence="2" key="2">
    <citation type="submission" date="2004-02" db="EMBL/GenBank/DDBJ databases">
        <authorList>
            <consortium name="Genoscope"/>
            <consortium name="Whitehead Institute Centre for Genome Research"/>
        </authorList>
    </citation>
    <scope>NUCLEOTIDE SEQUENCE</scope>
</reference>
<feature type="region of interest" description="Disordered" evidence="1">
    <location>
        <begin position="133"/>
        <end position="172"/>
    </location>
</feature>
<gene>
    <name evidence="2" type="ORF">GSTENG00010896001</name>
</gene>
<dbReference type="OrthoDB" id="18894at2759"/>
<dbReference type="EMBL" id="CAAE01012445">
    <property type="protein sequence ID" value="CAF94690.1"/>
    <property type="molecule type" value="Genomic_DNA"/>
</dbReference>
<comment type="caution">
    <text evidence="2">The sequence shown here is derived from an EMBL/GenBank/DDBJ whole genome shotgun (WGS) entry which is preliminary data.</text>
</comment>
<dbReference type="KEGG" id="tng:GSTEN00010896G001"/>